<organism evidence="7 8">
    <name type="scientific">Sanguibacter antarcticus</name>
    <dbReference type="NCBI Taxonomy" id="372484"/>
    <lineage>
        <taxon>Bacteria</taxon>
        <taxon>Bacillati</taxon>
        <taxon>Actinomycetota</taxon>
        <taxon>Actinomycetes</taxon>
        <taxon>Micrococcales</taxon>
        <taxon>Sanguibacteraceae</taxon>
        <taxon>Sanguibacter</taxon>
    </lineage>
</organism>
<evidence type="ECO:0000256" key="3">
    <source>
        <dbReference type="ARBA" id="ARBA00023015"/>
    </source>
</evidence>
<evidence type="ECO:0000256" key="5">
    <source>
        <dbReference type="SAM" id="MobiDB-lite"/>
    </source>
</evidence>
<name>A0A2A9E3F1_9MICO</name>
<keyword evidence="3" id="KW-0805">Transcription regulation</keyword>
<dbReference type="SMART" id="SM00065">
    <property type="entry name" value="GAF"/>
    <property type="match status" value="1"/>
</dbReference>
<evidence type="ECO:0000259" key="6">
    <source>
        <dbReference type="PROSITE" id="PS50921"/>
    </source>
</evidence>
<dbReference type="GO" id="GO:0003723">
    <property type="term" value="F:RNA binding"/>
    <property type="evidence" value="ECO:0007669"/>
    <property type="project" value="InterPro"/>
</dbReference>
<dbReference type="Pfam" id="PF03861">
    <property type="entry name" value="ANTAR"/>
    <property type="match status" value="1"/>
</dbReference>
<dbReference type="PIRSF" id="PIRSF036625">
    <property type="entry name" value="GAF_ANTAR"/>
    <property type="match status" value="1"/>
</dbReference>
<keyword evidence="2" id="KW-0418">Kinase</keyword>
<dbReference type="Proteomes" id="UP000225548">
    <property type="component" value="Unassembled WGS sequence"/>
</dbReference>
<dbReference type="GO" id="GO:0016301">
    <property type="term" value="F:kinase activity"/>
    <property type="evidence" value="ECO:0007669"/>
    <property type="project" value="UniProtKB-KW"/>
</dbReference>
<evidence type="ECO:0000256" key="2">
    <source>
        <dbReference type="ARBA" id="ARBA00022777"/>
    </source>
</evidence>
<dbReference type="AlphaFoldDB" id="A0A2A9E3F1"/>
<protein>
    <submittedName>
        <fullName evidence="7">GAF domain-containing protein</fullName>
    </submittedName>
</protein>
<dbReference type="EMBL" id="PDJG01000001">
    <property type="protein sequence ID" value="PFG33176.1"/>
    <property type="molecule type" value="Genomic_DNA"/>
</dbReference>
<dbReference type="InterPro" id="IPR003018">
    <property type="entry name" value="GAF"/>
</dbReference>
<reference evidence="7 8" key="1">
    <citation type="submission" date="2017-10" db="EMBL/GenBank/DDBJ databases">
        <title>Sequencing the genomes of 1000 actinobacteria strains.</title>
        <authorList>
            <person name="Klenk H.-P."/>
        </authorList>
    </citation>
    <scope>NUCLEOTIDE SEQUENCE [LARGE SCALE GENOMIC DNA]</scope>
    <source>
        <strain evidence="7 8">DSM 18966</strain>
    </source>
</reference>
<dbReference type="InterPro" id="IPR012074">
    <property type="entry name" value="GAF_ANTAR"/>
</dbReference>
<sequence length="246" mass="26743">MSTIDLSEIDEPGTPGLGGDEVVRRVGVVARSLAEESGLQPMLDRTVEHAVQLLEGCHSAGISLVVARGRIETVALTDDLARRGDERQYELDEGPCLTAVRDAEIVWAPDLANDARWPRWAPWAVENLGVRSMLCIQLYTAVDKHGALNLYSRDRDAFPLVDHPVATMFATVAAMSLKSARTTEELQSALHTRNIIGQAQGIIMERYSVGAEQAFSVLSRVSQETNMKLSVVATQVAAQRVIPGLA</sequence>
<dbReference type="SUPFAM" id="SSF55781">
    <property type="entry name" value="GAF domain-like"/>
    <property type="match status" value="1"/>
</dbReference>
<evidence type="ECO:0000313" key="7">
    <source>
        <dbReference type="EMBL" id="PFG33176.1"/>
    </source>
</evidence>
<dbReference type="InterPro" id="IPR005561">
    <property type="entry name" value="ANTAR"/>
</dbReference>
<comment type="caution">
    <text evidence="7">The sequence shown here is derived from an EMBL/GenBank/DDBJ whole genome shotgun (WGS) entry which is preliminary data.</text>
</comment>
<accession>A0A2A9E3F1</accession>
<evidence type="ECO:0000256" key="1">
    <source>
        <dbReference type="ARBA" id="ARBA00022679"/>
    </source>
</evidence>
<dbReference type="Pfam" id="PF13185">
    <property type="entry name" value="GAF_2"/>
    <property type="match status" value="1"/>
</dbReference>
<evidence type="ECO:0000313" key="8">
    <source>
        <dbReference type="Proteomes" id="UP000225548"/>
    </source>
</evidence>
<dbReference type="RefSeq" id="WP_098454422.1">
    <property type="nucleotide sequence ID" value="NZ_PDJG01000001.1"/>
</dbReference>
<evidence type="ECO:0000256" key="4">
    <source>
        <dbReference type="ARBA" id="ARBA00023163"/>
    </source>
</evidence>
<dbReference type="PROSITE" id="PS50921">
    <property type="entry name" value="ANTAR"/>
    <property type="match status" value="1"/>
</dbReference>
<dbReference type="InterPro" id="IPR011006">
    <property type="entry name" value="CheY-like_superfamily"/>
</dbReference>
<proteinExistence type="predicted"/>
<dbReference type="SMART" id="SM01012">
    <property type="entry name" value="ANTAR"/>
    <property type="match status" value="1"/>
</dbReference>
<dbReference type="Gene3D" id="3.30.450.40">
    <property type="match status" value="1"/>
</dbReference>
<dbReference type="Gene3D" id="1.10.10.10">
    <property type="entry name" value="Winged helix-like DNA-binding domain superfamily/Winged helix DNA-binding domain"/>
    <property type="match status" value="1"/>
</dbReference>
<keyword evidence="4" id="KW-0804">Transcription</keyword>
<dbReference type="InterPro" id="IPR036388">
    <property type="entry name" value="WH-like_DNA-bd_sf"/>
</dbReference>
<dbReference type="SUPFAM" id="SSF52172">
    <property type="entry name" value="CheY-like"/>
    <property type="match status" value="1"/>
</dbReference>
<feature type="domain" description="ANTAR" evidence="6">
    <location>
        <begin position="176"/>
        <end position="237"/>
    </location>
</feature>
<gene>
    <name evidence="7" type="ORF">ATL42_1036</name>
</gene>
<feature type="region of interest" description="Disordered" evidence="5">
    <location>
        <begin position="1"/>
        <end position="20"/>
    </location>
</feature>
<keyword evidence="8" id="KW-1185">Reference proteome</keyword>
<keyword evidence="1" id="KW-0808">Transferase</keyword>
<dbReference type="InterPro" id="IPR029016">
    <property type="entry name" value="GAF-like_dom_sf"/>
</dbReference>
<dbReference type="OrthoDB" id="3688893at2"/>